<accession>A0A2A2KNF7</accession>
<feature type="region of interest" description="Disordered" evidence="1">
    <location>
        <begin position="19"/>
        <end position="51"/>
    </location>
</feature>
<feature type="compositionally biased region" description="Gly residues" evidence="1">
    <location>
        <begin position="38"/>
        <end position="49"/>
    </location>
</feature>
<reference evidence="5 6" key="1">
    <citation type="journal article" date="2017" name="Curr. Biol.">
        <title>Genome architecture and evolution of a unichromosomal asexual nematode.</title>
        <authorList>
            <person name="Fradin H."/>
            <person name="Zegar C."/>
            <person name="Gutwein M."/>
            <person name="Lucas J."/>
            <person name="Kovtun M."/>
            <person name="Corcoran D."/>
            <person name="Baugh L.R."/>
            <person name="Kiontke K."/>
            <person name="Gunsalus K."/>
            <person name="Fitch D.H."/>
            <person name="Piano F."/>
        </authorList>
    </citation>
    <scope>NUCLEOTIDE SEQUENCE [LARGE SCALE GENOMIC DNA]</scope>
    <source>
        <strain evidence="5">PF1309</strain>
    </source>
</reference>
<evidence type="ECO:0000259" key="4">
    <source>
        <dbReference type="Pfam" id="PF01705"/>
    </source>
</evidence>
<evidence type="ECO:0000256" key="3">
    <source>
        <dbReference type="SAM" id="SignalP"/>
    </source>
</evidence>
<evidence type="ECO:0000313" key="6">
    <source>
        <dbReference type="Proteomes" id="UP000218231"/>
    </source>
</evidence>
<evidence type="ECO:0000256" key="2">
    <source>
        <dbReference type="SAM" id="Phobius"/>
    </source>
</evidence>
<evidence type="ECO:0000313" key="5">
    <source>
        <dbReference type="EMBL" id="PAV75485.1"/>
    </source>
</evidence>
<protein>
    <recommendedName>
        <fullName evidence="4">CX domain-containing protein</fullName>
    </recommendedName>
</protein>
<feature type="chain" id="PRO_5013149756" description="CX domain-containing protein" evidence="3">
    <location>
        <begin position="20"/>
        <end position="300"/>
    </location>
</feature>
<name>A0A2A2KNF7_9BILA</name>
<keyword evidence="2" id="KW-0472">Membrane</keyword>
<keyword evidence="2" id="KW-0812">Transmembrane</keyword>
<feature type="domain" description="CX" evidence="4">
    <location>
        <begin position="111"/>
        <end position="178"/>
    </location>
</feature>
<sequence length="300" mass="32271">MKFSTFVAFALAYISAVSSRSSGGGRGSSGSRSSSSGRSGGGFSFGGSRSGSSVSHFHTSSSSISRPGSSAYSTGFHTQVYSSGGLRHVTTTNTYVITQPSRSISYGGNYYYFGTGYYHSSGRSYSHVCIYDIENTGNSTNSTTKIPFGNIKFENGTRLTQIVYGCGSGYYCCDFDCCYNYWNLLWIGLTILIIAYICYLIYKYSKNNCSVPEEDKEVTVITTTTTTVYPEYGMYIPPHNASNVRVPSPTPSQKSYVPPAVYPAAPGTNSSTSNNLSVPSAPPSYQPSLTKPDDPVAKVL</sequence>
<keyword evidence="3" id="KW-0732">Signal</keyword>
<feature type="compositionally biased region" description="Polar residues" evidence="1">
    <location>
        <begin position="267"/>
        <end position="278"/>
    </location>
</feature>
<comment type="caution">
    <text evidence="5">The sequence shown here is derived from an EMBL/GenBank/DDBJ whole genome shotgun (WGS) entry which is preliminary data.</text>
</comment>
<keyword evidence="6" id="KW-1185">Reference proteome</keyword>
<dbReference type="Pfam" id="PF01705">
    <property type="entry name" value="CX"/>
    <property type="match status" value="1"/>
</dbReference>
<evidence type="ECO:0000256" key="1">
    <source>
        <dbReference type="SAM" id="MobiDB-lite"/>
    </source>
</evidence>
<feature type="region of interest" description="Disordered" evidence="1">
    <location>
        <begin position="259"/>
        <end position="300"/>
    </location>
</feature>
<dbReference type="AlphaFoldDB" id="A0A2A2KNF7"/>
<organism evidence="5 6">
    <name type="scientific">Diploscapter pachys</name>
    <dbReference type="NCBI Taxonomy" id="2018661"/>
    <lineage>
        <taxon>Eukaryota</taxon>
        <taxon>Metazoa</taxon>
        <taxon>Ecdysozoa</taxon>
        <taxon>Nematoda</taxon>
        <taxon>Chromadorea</taxon>
        <taxon>Rhabditida</taxon>
        <taxon>Rhabditina</taxon>
        <taxon>Rhabditomorpha</taxon>
        <taxon>Rhabditoidea</taxon>
        <taxon>Rhabditidae</taxon>
        <taxon>Diploscapter</taxon>
    </lineage>
</organism>
<dbReference type="PANTHER" id="PTHR47520">
    <property type="entry name" value="CX DOMAIN-CONTAINING PROTEIN-RELATED"/>
    <property type="match status" value="1"/>
</dbReference>
<dbReference type="EMBL" id="LIAE01008088">
    <property type="protein sequence ID" value="PAV75485.1"/>
    <property type="molecule type" value="Genomic_DNA"/>
</dbReference>
<dbReference type="PANTHER" id="PTHR47520:SF10">
    <property type="entry name" value="CX DOMAIN-CONTAINING PROTEIN"/>
    <property type="match status" value="1"/>
</dbReference>
<proteinExistence type="predicted"/>
<dbReference type="STRING" id="2018661.A0A2A2KNF7"/>
<dbReference type="Proteomes" id="UP000218231">
    <property type="component" value="Unassembled WGS sequence"/>
</dbReference>
<feature type="compositionally biased region" description="Basic and acidic residues" evidence="1">
    <location>
        <begin position="291"/>
        <end position="300"/>
    </location>
</feature>
<feature type="signal peptide" evidence="3">
    <location>
        <begin position="1"/>
        <end position="19"/>
    </location>
</feature>
<keyword evidence="2" id="KW-1133">Transmembrane helix</keyword>
<dbReference type="InterPro" id="IPR002619">
    <property type="entry name" value="CX"/>
</dbReference>
<gene>
    <name evidence="5" type="ORF">WR25_16237</name>
</gene>
<feature type="transmembrane region" description="Helical" evidence="2">
    <location>
        <begin position="181"/>
        <end position="202"/>
    </location>
</feature>